<comment type="function">
    <text evidence="6">Isomerase that catalyzes the conversion of deoxy-ribose 1-phosphate (dRib-1-P) and ribose 1-phosphate (Rib-1-P) to deoxy-ribose 5-phosphate (dRib-5-P) and ribose 5-phosphate (Rib-5-P), respectively.</text>
</comment>
<dbReference type="GO" id="GO:0006018">
    <property type="term" value="P:2-deoxyribose 1-phosphate catabolic process"/>
    <property type="evidence" value="ECO:0007669"/>
    <property type="project" value="UniProtKB-UniRule"/>
</dbReference>
<dbReference type="GO" id="GO:0008973">
    <property type="term" value="F:phosphopentomutase activity"/>
    <property type="evidence" value="ECO:0007669"/>
    <property type="project" value="UniProtKB-UniRule"/>
</dbReference>
<feature type="binding site" evidence="6">
    <location>
        <position position="288"/>
    </location>
    <ligand>
        <name>Mn(2+)</name>
        <dbReference type="ChEBI" id="CHEBI:29035"/>
        <label>2</label>
    </ligand>
</feature>
<feature type="binding site" evidence="6">
    <location>
        <position position="336"/>
    </location>
    <ligand>
        <name>Mn(2+)</name>
        <dbReference type="ChEBI" id="CHEBI:29035"/>
        <label>2</label>
    </ligand>
</feature>
<evidence type="ECO:0000256" key="4">
    <source>
        <dbReference type="ARBA" id="ARBA00023211"/>
    </source>
</evidence>
<comment type="subcellular location">
    <subcellularLocation>
        <location evidence="6">Cytoplasm</location>
    </subcellularLocation>
</comment>
<dbReference type="EC" id="5.4.2.7" evidence="6 7"/>
<organism evidence="9 10">
    <name type="scientific">Anaeromonas frigoriresistens</name>
    <dbReference type="NCBI Taxonomy" id="2683708"/>
    <lineage>
        <taxon>Bacteria</taxon>
        <taxon>Bacillati</taxon>
        <taxon>Bacillota</taxon>
        <taxon>Tissierellia</taxon>
        <taxon>Tissierellales</taxon>
        <taxon>Thermohalobacteraceae</taxon>
        <taxon>Anaeromonas</taxon>
    </lineage>
</organism>
<proteinExistence type="inferred from homology"/>
<comment type="pathway">
    <text evidence="6">Carbohydrate degradation; 2-deoxy-D-ribose 1-phosphate degradation; D-glyceraldehyde 3-phosphate and acetaldehyde from 2-deoxy-alpha-D-ribose 1-phosphate: step 1/2.</text>
</comment>
<keyword evidence="2 6" id="KW-0963">Cytoplasm</keyword>
<comment type="similarity">
    <text evidence="1 6">Belongs to the phosphopentomutase family.</text>
</comment>
<keyword evidence="10" id="KW-1185">Reference proteome</keyword>
<dbReference type="FunFam" id="3.30.70.1250:FF:000001">
    <property type="entry name" value="Phosphopentomutase"/>
    <property type="match status" value="1"/>
</dbReference>
<dbReference type="InterPro" id="IPR024052">
    <property type="entry name" value="Phosphopentomutase_DeoB_cap_sf"/>
</dbReference>
<sequence>MINRVTLIVLDSVGIGALPDADEYGDVNSNTLGNIIKKIGSLNIPNLRKLGIGNINGVDYLESASDPIGAFGKSLEKSKGKDTTTGHWEIGGIILEEPFPTYPNGFPKSIMDKFEEMIGRKTIGNKPASGTEIIKELGNEHVRTGYPIVYTSADSVFQIAAHEDIIPLSELYGMCEKARGFLQGENGVGRVIARPFVGKGGEYVRTSHRHDYSLKPIHETFLDIIKESGMEVKAVGKIVDIYSGAGITESVHTESNMDGVNKTLEYMQEDFRGLIFTNLVDFDMKYGHRNNVAGYANALEEFDKRLPEIFDNMSDKEVLIITADHGCDPTTDSTDHSREYIPILVYGENIKPTNIGVRDSFSDIGATVLELLNLKSMRNGNSFYDIIRTK</sequence>
<dbReference type="GO" id="GO:0030145">
    <property type="term" value="F:manganese ion binding"/>
    <property type="evidence" value="ECO:0007669"/>
    <property type="project" value="UniProtKB-UniRule"/>
</dbReference>
<feature type="binding site" evidence="6">
    <location>
        <position position="324"/>
    </location>
    <ligand>
        <name>Mn(2+)</name>
        <dbReference type="ChEBI" id="CHEBI:29035"/>
        <label>1</label>
    </ligand>
</feature>
<dbReference type="Gene3D" id="3.30.70.1250">
    <property type="entry name" value="Phosphopentomutase"/>
    <property type="match status" value="1"/>
</dbReference>
<comment type="catalytic activity">
    <reaction evidence="6">
        <text>2-deoxy-alpha-D-ribose 1-phosphate = 2-deoxy-D-ribose 5-phosphate</text>
        <dbReference type="Rhea" id="RHEA:27658"/>
        <dbReference type="ChEBI" id="CHEBI:57259"/>
        <dbReference type="ChEBI" id="CHEBI:62877"/>
        <dbReference type="EC" id="5.4.2.7"/>
    </reaction>
</comment>
<evidence type="ECO:0000256" key="5">
    <source>
        <dbReference type="ARBA" id="ARBA00023235"/>
    </source>
</evidence>
<evidence type="ECO:0000313" key="9">
    <source>
        <dbReference type="EMBL" id="MBS4539966.1"/>
    </source>
</evidence>
<dbReference type="GO" id="GO:0009117">
    <property type="term" value="P:nucleotide metabolic process"/>
    <property type="evidence" value="ECO:0007669"/>
    <property type="project" value="UniProtKB-UniRule"/>
</dbReference>
<dbReference type="Pfam" id="PF01676">
    <property type="entry name" value="Metalloenzyme"/>
    <property type="match status" value="1"/>
</dbReference>
<name>A0A942UZN5_9FIRM</name>
<comment type="cofactor">
    <cofactor evidence="6">
        <name>Mn(2+)</name>
        <dbReference type="ChEBI" id="CHEBI:29035"/>
    </cofactor>
    <text evidence="6">Binds 2 manganese ions.</text>
</comment>
<evidence type="ECO:0000256" key="6">
    <source>
        <dbReference type="HAMAP-Rule" id="MF_00740"/>
    </source>
</evidence>
<dbReference type="InterPro" id="IPR006124">
    <property type="entry name" value="Metalloenzyme"/>
</dbReference>
<dbReference type="PIRSF" id="PIRSF001491">
    <property type="entry name" value="Ppentomutase"/>
    <property type="match status" value="1"/>
</dbReference>
<feature type="domain" description="Metalloenzyme" evidence="8">
    <location>
        <begin position="4"/>
        <end position="375"/>
    </location>
</feature>
<evidence type="ECO:0000256" key="2">
    <source>
        <dbReference type="ARBA" id="ARBA00022490"/>
    </source>
</evidence>
<evidence type="ECO:0000256" key="7">
    <source>
        <dbReference type="NCBIfam" id="TIGR01696"/>
    </source>
</evidence>
<keyword evidence="5 6" id="KW-0413">Isomerase</keyword>
<keyword evidence="3 6" id="KW-0479">Metal-binding</keyword>
<dbReference type="Proteomes" id="UP000724672">
    <property type="component" value="Unassembled WGS sequence"/>
</dbReference>
<dbReference type="GO" id="GO:0043094">
    <property type="term" value="P:metabolic compound salvage"/>
    <property type="evidence" value="ECO:0007669"/>
    <property type="project" value="UniProtKB-UniRule"/>
</dbReference>
<dbReference type="HAMAP" id="MF_00740">
    <property type="entry name" value="Phosphopentomut"/>
    <property type="match status" value="1"/>
</dbReference>
<accession>A0A942UZN5</accession>
<keyword evidence="4 6" id="KW-0464">Manganese</keyword>
<dbReference type="AlphaFoldDB" id="A0A942UZN5"/>
<reference evidence="9" key="1">
    <citation type="submission" date="2019-12" db="EMBL/GenBank/DDBJ databases">
        <title>Clostridiaceae gen. nov. sp. nov., isolated from sediment in Xinjiang, China.</title>
        <authorList>
            <person name="Zhang R."/>
        </authorList>
    </citation>
    <scope>NUCLEOTIDE SEQUENCE</scope>
    <source>
        <strain evidence="9">D2Q-11</strain>
    </source>
</reference>
<dbReference type="InterPro" id="IPR010045">
    <property type="entry name" value="DeoB"/>
</dbReference>
<evidence type="ECO:0000256" key="1">
    <source>
        <dbReference type="ARBA" id="ARBA00010373"/>
    </source>
</evidence>
<feature type="binding site" evidence="6">
    <location>
        <position position="325"/>
    </location>
    <ligand>
        <name>Mn(2+)</name>
        <dbReference type="ChEBI" id="CHEBI:29035"/>
        <label>1</label>
    </ligand>
</feature>
<dbReference type="PANTHER" id="PTHR21110:SF0">
    <property type="entry name" value="PHOSPHOPENTOMUTASE"/>
    <property type="match status" value="1"/>
</dbReference>
<evidence type="ECO:0000256" key="3">
    <source>
        <dbReference type="ARBA" id="ARBA00022723"/>
    </source>
</evidence>
<dbReference type="GO" id="GO:0005829">
    <property type="term" value="C:cytosol"/>
    <property type="evidence" value="ECO:0007669"/>
    <property type="project" value="TreeGrafter"/>
</dbReference>
<dbReference type="InterPro" id="IPR017850">
    <property type="entry name" value="Alkaline_phosphatase_core_sf"/>
</dbReference>
<dbReference type="GO" id="GO:0000287">
    <property type="term" value="F:magnesium ion binding"/>
    <property type="evidence" value="ECO:0007669"/>
    <property type="project" value="UniProtKB-UniRule"/>
</dbReference>
<dbReference type="NCBIfam" id="NF003766">
    <property type="entry name" value="PRK05362.1"/>
    <property type="match status" value="1"/>
</dbReference>
<dbReference type="EMBL" id="WSFT01000053">
    <property type="protein sequence ID" value="MBS4539966.1"/>
    <property type="molecule type" value="Genomic_DNA"/>
</dbReference>
<dbReference type="PANTHER" id="PTHR21110">
    <property type="entry name" value="PHOSPHOPENTOMUTASE"/>
    <property type="match status" value="1"/>
</dbReference>
<dbReference type="SUPFAM" id="SSF143856">
    <property type="entry name" value="DeoB insert domain-like"/>
    <property type="match status" value="1"/>
</dbReference>
<evidence type="ECO:0000259" key="8">
    <source>
        <dbReference type="Pfam" id="PF01676"/>
    </source>
</evidence>
<dbReference type="SUPFAM" id="SSF53649">
    <property type="entry name" value="Alkaline phosphatase-like"/>
    <property type="match status" value="1"/>
</dbReference>
<dbReference type="RefSeq" id="WP_203367869.1">
    <property type="nucleotide sequence ID" value="NZ_WSFT01000053.1"/>
</dbReference>
<evidence type="ECO:0000313" key="10">
    <source>
        <dbReference type="Proteomes" id="UP000724672"/>
    </source>
</evidence>
<feature type="binding site" evidence="6">
    <location>
        <position position="11"/>
    </location>
    <ligand>
        <name>Mn(2+)</name>
        <dbReference type="ChEBI" id="CHEBI:29035"/>
        <label>1</label>
    </ligand>
</feature>
<dbReference type="Gene3D" id="3.40.720.10">
    <property type="entry name" value="Alkaline Phosphatase, subunit A"/>
    <property type="match status" value="1"/>
</dbReference>
<comment type="catalytic activity">
    <reaction evidence="6">
        <text>alpha-D-ribose 1-phosphate = D-ribose 5-phosphate</text>
        <dbReference type="Rhea" id="RHEA:18793"/>
        <dbReference type="ChEBI" id="CHEBI:57720"/>
        <dbReference type="ChEBI" id="CHEBI:78346"/>
        <dbReference type="EC" id="5.4.2.7"/>
    </reaction>
</comment>
<dbReference type="NCBIfam" id="TIGR01696">
    <property type="entry name" value="deoB"/>
    <property type="match status" value="1"/>
</dbReference>
<comment type="caution">
    <text evidence="9">The sequence shown here is derived from an EMBL/GenBank/DDBJ whole genome shotgun (WGS) entry which is preliminary data.</text>
</comment>
<dbReference type="CDD" id="cd16009">
    <property type="entry name" value="PPM"/>
    <property type="match status" value="1"/>
</dbReference>
<feature type="binding site" evidence="6">
    <location>
        <position position="283"/>
    </location>
    <ligand>
        <name>Mn(2+)</name>
        <dbReference type="ChEBI" id="CHEBI:29035"/>
        <label>2</label>
    </ligand>
</feature>
<gene>
    <name evidence="6" type="primary">deoB</name>
    <name evidence="9" type="ORF">GOQ27_15930</name>
</gene>
<protein>
    <recommendedName>
        <fullName evidence="6 7">Phosphopentomutase</fullName>
        <ecNumber evidence="6 7">5.4.2.7</ecNumber>
    </recommendedName>
    <alternativeName>
        <fullName evidence="6">Phosphodeoxyribomutase</fullName>
    </alternativeName>
</protein>